<feature type="region of interest" description="Disordered" evidence="1">
    <location>
        <begin position="116"/>
        <end position="142"/>
    </location>
</feature>
<dbReference type="EMBL" id="CAUYUJ010014511">
    <property type="protein sequence ID" value="CAK0842200.1"/>
    <property type="molecule type" value="Genomic_DNA"/>
</dbReference>
<sequence>MSSAASGSGCPPAATQATPPPTPDFVAEVVSAQPSEAEVHLGAPKKVCSSCKSDVGDRPIHLFKAKCSAKSSVDTWRCRLCRNLKSRLAQVLKADEHLDADFKATGAEARIAFHKKESKETSQMTGFGGTGEWIDEQDIQEK</sequence>
<proteinExistence type="predicted"/>
<keyword evidence="3" id="KW-1185">Reference proteome</keyword>
<feature type="compositionally biased region" description="Acidic residues" evidence="1">
    <location>
        <begin position="133"/>
        <end position="142"/>
    </location>
</feature>
<protein>
    <recommendedName>
        <fullName evidence="4">Stc1 domain-containing protein</fullName>
    </recommendedName>
</protein>
<reference evidence="2" key="1">
    <citation type="submission" date="2023-10" db="EMBL/GenBank/DDBJ databases">
        <authorList>
            <person name="Chen Y."/>
            <person name="Shah S."/>
            <person name="Dougan E. K."/>
            <person name="Thang M."/>
            <person name="Chan C."/>
        </authorList>
    </citation>
    <scope>NUCLEOTIDE SEQUENCE [LARGE SCALE GENOMIC DNA]</scope>
</reference>
<evidence type="ECO:0000256" key="1">
    <source>
        <dbReference type="SAM" id="MobiDB-lite"/>
    </source>
</evidence>
<dbReference type="Proteomes" id="UP001189429">
    <property type="component" value="Unassembled WGS sequence"/>
</dbReference>
<accession>A0ABN9TAD5</accession>
<evidence type="ECO:0008006" key="4">
    <source>
        <dbReference type="Google" id="ProtNLM"/>
    </source>
</evidence>
<feature type="compositionally biased region" description="Low complexity" evidence="1">
    <location>
        <begin position="1"/>
        <end position="17"/>
    </location>
</feature>
<feature type="region of interest" description="Disordered" evidence="1">
    <location>
        <begin position="1"/>
        <end position="25"/>
    </location>
</feature>
<organism evidence="2 3">
    <name type="scientific">Prorocentrum cordatum</name>
    <dbReference type="NCBI Taxonomy" id="2364126"/>
    <lineage>
        <taxon>Eukaryota</taxon>
        <taxon>Sar</taxon>
        <taxon>Alveolata</taxon>
        <taxon>Dinophyceae</taxon>
        <taxon>Prorocentrales</taxon>
        <taxon>Prorocentraceae</taxon>
        <taxon>Prorocentrum</taxon>
    </lineage>
</organism>
<comment type="caution">
    <text evidence="2">The sequence shown here is derived from an EMBL/GenBank/DDBJ whole genome shotgun (WGS) entry which is preliminary data.</text>
</comment>
<name>A0ABN9TAD5_9DINO</name>
<evidence type="ECO:0000313" key="3">
    <source>
        <dbReference type="Proteomes" id="UP001189429"/>
    </source>
</evidence>
<gene>
    <name evidence="2" type="ORF">PCOR1329_LOCUS37180</name>
</gene>
<evidence type="ECO:0000313" key="2">
    <source>
        <dbReference type="EMBL" id="CAK0842200.1"/>
    </source>
</evidence>